<feature type="domain" description="HAMP" evidence="7">
    <location>
        <begin position="157"/>
        <end position="209"/>
    </location>
</feature>
<dbReference type="PANTHER" id="PTHR43531:SF11">
    <property type="entry name" value="METHYL-ACCEPTING CHEMOTAXIS PROTEIN 3"/>
    <property type="match status" value="1"/>
</dbReference>
<feature type="compositionally biased region" description="Low complexity" evidence="5">
    <location>
        <begin position="475"/>
        <end position="497"/>
    </location>
</feature>
<dbReference type="PROSITE" id="PS50111">
    <property type="entry name" value="CHEMOTAXIS_TRANSDUC_2"/>
    <property type="match status" value="1"/>
</dbReference>
<gene>
    <name evidence="8" type="ORF">Q8X39_16095</name>
</gene>
<sequence>MALDGVPSAVLIADADGLIRYGNDASRALLARIEPDLRTQLPNFDAAHLVGQSFDVFHTEPVAQRRLVENLRTTDRRQWKAGQVTVALSTSPIADGNGQRVGTVFEWADRTEEVKLEEAVTQVVQGAARGDFGNRIDTAGATGFYKTLGDGINTVVGTTETNLNTFSEALTRISDGDLSQSVEGQFEGIFERLQGDMNQMIAQLVTTIAQVNAASQSLTAAANQVSSTSQSLSQAASEQAASIEETSASLQEMASSVKQNADNAHMTDGMATQAAREAGDGGEAVARTVEAMKAIATRISIIDDIAYQTNLLALNAAIEAARAGDHGKGFAVVAAEVRKLAERSQVAAQEIGQLAGSSVTMAEKAGTLLSQMVPSINKTSELVQEIAAASGEQAESVTQINTAMEHVNGSTQQNASAAEELSATAEELSAQATQLQELMAFFRLQSDAMAQAGVSPTPVKPRRHSPAPVATPAFTAASAARPRKAAAAPARPAAAPRGGSSVTWADVVDEAAFTRF</sequence>
<dbReference type="Pfam" id="PF18947">
    <property type="entry name" value="HAMP_2"/>
    <property type="match status" value="1"/>
</dbReference>
<proteinExistence type="inferred from homology"/>
<feature type="region of interest" description="Disordered" evidence="5">
    <location>
        <begin position="236"/>
        <end position="258"/>
    </location>
</feature>
<comment type="similarity">
    <text evidence="2">Belongs to the methyl-accepting chemotaxis (MCP) protein family.</text>
</comment>
<dbReference type="PROSITE" id="PS50885">
    <property type="entry name" value="HAMP"/>
    <property type="match status" value="1"/>
</dbReference>
<dbReference type="PANTHER" id="PTHR43531">
    <property type="entry name" value="PROTEIN ICFG"/>
    <property type="match status" value="1"/>
</dbReference>
<evidence type="ECO:0000313" key="9">
    <source>
        <dbReference type="Proteomes" id="UP001235760"/>
    </source>
</evidence>
<dbReference type="Pfam" id="PF00015">
    <property type="entry name" value="MCPsignal"/>
    <property type="match status" value="1"/>
</dbReference>
<reference evidence="8 9" key="1">
    <citation type="submission" date="2023-08" db="EMBL/GenBank/DDBJ databases">
        <authorList>
            <person name="Roldan D.M."/>
            <person name="Menes R.J."/>
        </authorList>
    </citation>
    <scope>NUCLEOTIDE SEQUENCE [LARGE SCALE GENOMIC DNA]</scope>
    <source>
        <strain evidence="8 9">CCM 2812</strain>
    </source>
</reference>
<dbReference type="InterPro" id="IPR004090">
    <property type="entry name" value="Chemotax_Me-accpt_rcpt"/>
</dbReference>
<dbReference type="Proteomes" id="UP001235760">
    <property type="component" value="Unassembled WGS sequence"/>
</dbReference>
<comment type="caution">
    <text evidence="8">The sequence shown here is derived from an EMBL/GenBank/DDBJ whole genome shotgun (WGS) entry which is preliminary data.</text>
</comment>
<evidence type="ECO:0000259" key="7">
    <source>
        <dbReference type="PROSITE" id="PS50885"/>
    </source>
</evidence>
<evidence type="ECO:0000256" key="4">
    <source>
        <dbReference type="SAM" id="Coils"/>
    </source>
</evidence>
<evidence type="ECO:0000256" key="1">
    <source>
        <dbReference type="ARBA" id="ARBA00022500"/>
    </source>
</evidence>
<keyword evidence="1" id="KW-0145">Chemotaxis</keyword>
<dbReference type="InterPro" id="IPR003660">
    <property type="entry name" value="HAMP_dom"/>
</dbReference>
<evidence type="ECO:0000256" key="5">
    <source>
        <dbReference type="SAM" id="MobiDB-lite"/>
    </source>
</evidence>
<dbReference type="PRINTS" id="PR00260">
    <property type="entry name" value="CHEMTRNSDUCR"/>
</dbReference>
<feature type="region of interest" description="Disordered" evidence="5">
    <location>
        <begin position="475"/>
        <end position="501"/>
    </location>
</feature>
<dbReference type="SMART" id="SM00283">
    <property type="entry name" value="MA"/>
    <property type="match status" value="1"/>
</dbReference>
<keyword evidence="4" id="KW-0175">Coiled coil</keyword>
<keyword evidence="3" id="KW-0807">Transducer</keyword>
<dbReference type="Gene3D" id="3.30.450.20">
    <property type="entry name" value="PAS domain"/>
    <property type="match status" value="1"/>
</dbReference>
<dbReference type="InterPro" id="IPR035965">
    <property type="entry name" value="PAS-like_dom_sf"/>
</dbReference>
<keyword evidence="9" id="KW-1185">Reference proteome</keyword>
<evidence type="ECO:0000256" key="3">
    <source>
        <dbReference type="PROSITE-ProRule" id="PRU00284"/>
    </source>
</evidence>
<accession>A0ABT9G6N3</accession>
<evidence type="ECO:0000313" key="8">
    <source>
        <dbReference type="EMBL" id="MDP4302158.1"/>
    </source>
</evidence>
<evidence type="ECO:0000259" key="6">
    <source>
        <dbReference type="PROSITE" id="PS50111"/>
    </source>
</evidence>
<dbReference type="Gene3D" id="1.10.287.950">
    <property type="entry name" value="Methyl-accepting chemotaxis protein"/>
    <property type="match status" value="1"/>
</dbReference>
<evidence type="ECO:0000256" key="2">
    <source>
        <dbReference type="ARBA" id="ARBA00029447"/>
    </source>
</evidence>
<organism evidence="8 9">
    <name type="scientific">Leptothrix discophora</name>
    <dbReference type="NCBI Taxonomy" id="89"/>
    <lineage>
        <taxon>Bacteria</taxon>
        <taxon>Pseudomonadati</taxon>
        <taxon>Pseudomonadota</taxon>
        <taxon>Betaproteobacteria</taxon>
        <taxon>Burkholderiales</taxon>
        <taxon>Sphaerotilaceae</taxon>
        <taxon>Leptothrix</taxon>
    </lineage>
</organism>
<feature type="domain" description="Methyl-accepting transducer" evidence="6">
    <location>
        <begin position="214"/>
        <end position="429"/>
    </location>
</feature>
<protein>
    <submittedName>
        <fullName evidence="8">Methyl-accepting chemotaxis protein</fullName>
    </submittedName>
</protein>
<dbReference type="SUPFAM" id="SSF58104">
    <property type="entry name" value="Methyl-accepting chemotaxis protein (MCP) signaling domain"/>
    <property type="match status" value="1"/>
</dbReference>
<feature type="compositionally biased region" description="Low complexity" evidence="5">
    <location>
        <begin position="236"/>
        <end position="249"/>
    </location>
</feature>
<dbReference type="SUPFAM" id="SSF55785">
    <property type="entry name" value="PYP-like sensor domain (PAS domain)"/>
    <property type="match status" value="1"/>
</dbReference>
<dbReference type="EMBL" id="JAUZEE010000009">
    <property type="protein sequence ID" value="MDP4302158.1"/>
    <property type="molecule type" value="Genomic_DNA"/>
</dbReference>
<dbReference type="InterPro" id="IPR004089">
    <property type="entry name" value="MCPsignal_dom"/>
</dbReference>
<dbReference type="SMART" id="SM00304">
    <property type="entry name" value="HAMP"/>
    <property type="match status" value="1"/>
</dbReference>
<dbReference type="InterPro" id="IPR051310">
    <property type="entry name" value="MCP_chemotaxis"/>
</dbReference>
<feature type="coiled-coil region" evidence="4">
    <location>
        <begin position="418"/>
        <end position="445"/>
    </location>
</feature>
<name>A0ABT9G6N3_LEPDI</name>